<name>A0A6M1SZI3_9BACT</name>
<dbReference type="SUPFAM" id="SSF48452">
    <property type="entry name" value="TPR-like"/>
    <property type="match status" value="1"/>
</dbReference>
<evidence type="ECO:0000256" key="5">
    <source>
        <dbReference type="ARBA" id="ARBA00023237"/>
    </source>
</evidence>
<evidence type="ECO:0000313" key="10">
    <source>
        <dbReference type="Proteomes" id="UP000479132"/>
    </source>
</evidence>
<dbReference type="CDD" id="cd12967">
    <property type="entry name" value="CBM_SusE-F_like_u1"/>
    <property type="match status" value="1"/>
</dbReference>
<keyword evidence="4" id="KW-0472">Membrane</keyword>
<evidence type="ECO:0000256" key="3">
    <source>
        <dbReference type="ARBA" id="ARBA00022729"/>
    </source>
</evidence>
<comment type="subcellular location">
    <subcellularLocation>
        <location evidence="1">Cell outer membrane</location>
    </subcellularLocation>
</comment>
<evidence type="ECO:0000256" key="2">
    <source>
        <dbReference type="ARBA" id="ARBA00006275"/>
    </source>
</evidence>
<dbReference type="PROSITE" id="PS51257">
    <property type="entry name" value="PROKAR_LIPOPROTEIN"/>
    <property type="match status" value="1"/>
</dbReference>
<protein>
    <submittedName>
        <fullName evidence="9">RagB/SusD family nutrient uptake outer membrane protein</fullName>
    </submittedName>
</protein>
<feature type="domain" description="SusD-like N-terminal" evidence="8">
    <location>
        <begin position="108"/>
        <end position="240"/>
    </location>
</feature>
<keyword evidence="3 6" id="KW-0732">Signal</keyword>
<dbReference type="InterPro" id="IPR033985">
    <property type="entry name" value="SusD-like_N"/>
</dbReference>
<dbReference type="Pfam" id="PF07980">
    <property type="entry name" value="SusD_RagB"/>
    <property type="match status" value="1"/>
</dbReference>
<evidence type="ECO:0000313" key="9">
    <source>
        <dbReference type="EMBL" id="NGP87039.1"/>
    </source>
</evidence>
<organism evidence="9 10">
    <name type="scientific">Fodinibius halophilus</name>
    <dbReference type="NCBI Taxonomy" id="1736908"/>
    <lineage>
        <taxon>Bacteria</taxon>
        <taxon>Pseudomonadati</taxon>
        <taxon>Balneolota</taxon>
        <taxon>Balneolia</taxon>
        <taxon>Balneolales</taxon>
        <taxon>Balneolaceae</taxon>
        <taxon>Fodinibius</taxon>
    </lineage>
</organism>
<keyword evidence="10" id="KW-1185">Reference proteome</keyword>
<dbReference type="GO" id="GO:0009279">
    <property type="term" value="C:cell outer membrane"/>
    <property type="evidence" value="ECO:0007669"/>
    <property type="project" value="UniProtKB-SubCell"/>
</dbReference>
<dbReference type="Gene3D" id="1.25.40.390">
    <property type="match status" value="1"/>
</dbReference>
<comment type="similarity">
    <text evidence="2">Belongs to the SusD family.</text>
</comment>
<dbReference type="Pfam" id="PF14322">
    <property type="entry name" value="SusD-like_3"/>
    <property type="match status" value="1"/>
</dbReference>
<dbReference type="AlphaFoldDB" id="A0A6M1SZI3"/>
<evidence type="ECO:0000259" key="8">
    <source>
        <dbReference type="Pfam" id="PF14322"/>
    </source>
</evidence>
<evidence type="ECO:0000259" key="7">
    <source>
        <dbReference type="Pfam" id="PF07980"/>
    </source>
</evidence>
<dbReference type="InterPro" id="IPR011990">
    <property type="entry name" value="TPR-like_helical_dom_sf"/>
</dbReference>
<accession>A0A6M1SZI3</accession>
<proteinExistence type="inferred from homology"/>
<feature type="chain" id="PRO_5026867680" evidence="6">
    <location>
        <begin position="25"/>
        <end position="663"/>
    </location>
</feature>
<keyword evidence="5" id="KW-0998">Cell outer membrane</keyword>
<evidence type="ECO:0000256" key="6">
    <source>
        <dbReference type="SAM" id="SignalP"/>
    </source>
</evidence>
<sequence length="663" mass="73513">MFKPNKILAIALIALMSVAITSCIDDLNTSPLDKDVVTSESVYETPNDYKKVLAKLYAGFATTGQQGPAGNRDIQGIDEGFSSYVRQLWVHQELPTDEAVVAWDDPGLPQFNTQEWTPSNDFVMGLYSRIYYEISLANEFIRNAKGSDNSEIQAYMAEARFIRALSYWHALDFYGEGVPFVTEEDGVGAYLPEPATAKELFAYIEGELKAIESELPAPQSNEYARADKAAVWTLLTKLYLNAEVYIGEDHYDDAITYANKVIDQGGYSLESNYGDLFKADNHTANGIIFPIAFDGVNTKTWGGTTFITHAAVGGSMNPGQFGIDGGWYGLRTTPEFVSLFDEGQPQNGYQNSNPDNKPEIYVPGGYQSASGYDTGGNANWDPNDAPRLTAEGPAEDSVFTGYVYFAQDNSEFKFTLDRTWNTPVGLGKGDFEGNLWQDAGSPNLSIEKAGMYKFTVNLKGDLTQDPEGDAGEPVVKRTPVINRDINFKNTRDQFHNHRQAKDIEAVETFTDGYAVSKWKNVTSNNTAGADPTFVDIDFPMFRLADVYLMYAEAVERGGGGSEAKAVNLINDLRERAYGDQSANITSGDLTLDFILDERARELYWEGHRRTDLRRFSKFTGGEYVWSWKGDIKGGSATDQKYNLYPLPASDVNSNPNLSQNPDY</sequence>
<dbReference type="RefSeq" id="WP_165265399.1">
    <property type="nucleotide sequence ID" value="NZ_JAALLS010000001.1"/>
</dbReference>
<reference evidence="9 10" key="1">
    <citation type="submission" date="2020-02" db="EMBL/GenBank/DDBJ databases">
        <title>Aliifodinibius halophilus 2W32, complete genome.</title>
        <authorList>
            <person name="Li Y."/>
            <person name="Wu S."/>
        </authorList>
    </citation>
    <scope>NUCLEOTIDE SEQUENCE [LARGE SCALE GENOMIC DNA]</scope>
    <source>
        <strain evidence="9 10">2W32</strain>
    </source>
</reference>
<dbReference type="InterPro" id="IPR012944">
    <property type="entry name" value="SusD_RagB_dom"/>
</dbReference>
<dbReference type="EMBL" id="JAALLS010000001">
    <property type="protein sequence ID" value="NGP87039.1"/>
    <property type="molecule type" value="Genomic_DNA"/>
</dbReference>
<comment type="caution">
    <text evidence="9">The sequence shown here is derived from an EMBL/GenBank/DDBJ whole genome shotgun (WGS) entry which is preliminary data.</text>
</comment>
<gene>
    <name evidence="9" type="ORF">G3569_01630</name>
</gene>
<dbReference type="Gene3D" id="2.60.40.3620">
    <property type="match status" value="1"/>
</dbReference>
<evidence type="ECO:0000256" key="4">
    <source>
        <dbReference type="ARBA" id="ARBA00023136"/>
    </source>
</evidence>
<dbReference type="Proteomes" id="UP000479132">
    <property type="component" value="Unassembled WGS sequence"/>
</dbReference>
<dbReference type="GO" id="GO:2001070">
    <property type="term" value="F:starch binding"/>
    <property type="evidence" value="ECO:0007669"/>
    <property type="project" value="InterPro"/>
</dbReference>
<feature type="signal peptide" evidence="6">
    <location>
        <begin position="1"/>
        <end position="24"/>
    </location>
</feature>
<evidence type="ECO:0000256" key="1">
    <source>
        <dbReference type="ARBA" id="ARBA00004442"/>
    </source>
</evidence>
<feature type="domain" description="RagB/SusD" evidence="7">
    <location>
        <begin position="287"/>
        <end position="663"/>
    </location>
</feature>